<evidence type="ECO:0000259" key="2">
    <source>
        <dbReference type="PROSITE" id="PS51099"/>
    </source>
</evidence>
<dbReference type="PROSITE" id="PS51099">
    <property type="entry name" value="PTS_EIIB_TYPE_2"/>
    <property type="match status" value="1"/>
</dbReference>
<dbReference type="GO" id="GO:0008982">
    <property type="term" value="F:protein-N(PI)-phosphohistidine-sugar phosphotransferase activity"/>
    <property type="evidence" value="ECO:0007669"/>
    <property type="project" value="InterPro"/>
</dbReference>
<dbReference type="EC" id="2.7.1.69" evidence="3"/>
<proteinExistence type="predicted"/>
<dbReference type="GO" id="GO:0009401">
    <property type="term" value="P:phosphoenolpyruvate-dependent sugar phosphotransferase system"/>
    <property type="evidence" value="ECO:0007669"/>
    <property type="project" value="InterPro"/>
</dbReference>
<dbReference type="InterPro" id="IPR003501">
    <property type="entry name" value="PTS_EIIB_2/3"/>
</dbReference>
<dbReference type="Gene3D" id="3.40.50.2300">
    <property type="match status" value="1"/>
</dbReference>
<dbReference type="AlphaFoldDB" id="U2QCK4"/>
<feature type="domain" description="PTS EIIB type-2" evidence="2">
    <location>
        <begin position="19"/>
        <end position="109"/>
    </location>
</feature>
<dbReference type="InterPro" id="IPR036095">
    <property type="entry name" value="PTS_EIIB-like_sf"/>
</dbReference>
<sequence length="109" mass="11368">MPTGVPTRSQQFTRRTIMKKILVACGGAVATSTVAAEHVRGLCKANGIDADVQQCRISELGSRAAEADLIVTTAKVSRDYGTPVVHGIAFISGIGADKTDATILEILQG</sequence>
<evidence type="ECO:0000313" key="3">
    <source>
        <dbReference type="EMBL" id="ERK54156.1"/>
    </source>
</evidence>
<evidence type="ECO:0000313" key="4">
    <source>
        <dbReference type="Proteomes" id="UP000017052"/>
    </source>
</evidence>
<dbReference type="InterPro" id="IPR013011">
    <property type="entry name" value="PTS_EIIB_2"/>
</dbReference>
<name>U2QCK4_9ACTN</name>
<accession>U2QCK4</accession>
<dbReference type="SUPFAM" id="SSF52794">
    <property type="entry name" value="PTS system IIB component-like"/>
    <property type="match status" value="1"/>
</dbReference>
<organism evidence="3 4">
    <name type="scientific">Propionibacterium acidifaciens F0233</name>
    <dbReference type="NCBI Taxonomy" id="553198"/>
    <lineage>
        <taxon>Bacteria</taxon>
        <taxon>Bacillati</taxon>
        <taxon>Actinomycetota</taxon>
        <taxon>Actinomycetes</taxon>
        <taxon>Propionibacteriales</taxon>
        <taxon>Propionibacteriaceae</taxon>
        <taxon>Propionibacterium</taxon>
    </lineage>
</organism>
<dbReference type="Proteomes" id="UP000017052">
    <property type="component" value="Unassembled WGS sequence"/>
</dbReference>
<dbReference type="EMBL" id="ACVN02000221">
    <property type="protein sequence ID" value="ERK54156.1"/>
    <property type="molecule type" value="Genomic_DNA"/>
</dbReference>
<gene>
    <name evidence="3" type="primary">gatB</name>
    <name evidence="3" type="ORF">HMPREF0682_2678</name>
</gene>
<dbReference type="NCBIfam" id="NF007643">
    <property type="entry name" value="PRK10310.1"/>
    <property type="match status" value="1"/>
</dbReference>
<keyword evidence="4" id="KW-1185">Reference proteome</keyword>
<protein>
    <submittedName>
        <fullName evidence="3">Galactitol-specific phosphotransferase enzyme IIB component</fullName>
        <ecNumber evidence="3">2.7.1.69</ecNumber>
    </submittedName>
</protein>
<keyword evidence="1 3" id="KW-0808">Transferase</keyword>
<dbReference type="CDD" id="cd05566">
    <property type="entry name" value="PTS_IIB_galactitol"/>
    <property type="match status" value="1"/>
</dbReference>
<dbReference type="Pfam" id="PF02302">
    <property type="entry name" value="PTS_IIB"/>
    <property type="match status" value="1"/>
</dbReference>
<reference evidence="3" key="1">
    <citation type="submission" date="2013-08" db="EMBL/GenBank/DDBJ databases">
        <authorList>
            <person name="Durkin A.S."/>
            <person name="Haft D.R."/>
            <person name="McCorrison J."/>
            <person name="Torralba M."/>
            <person name="Gillis M."/>
            <person name="Haft D.H."/>
            <person name="Methe B."/>
            <person name="Sutton G."/>
            <person name="Nelson K.E."/>
        </authorList>
    </citation>
    <scope>NUCLEOTIDE SEQUENCE [LARGE SCALE GENOMIC DNA]</scope>
    <source>
        <strain evidence="3">F0233</strain>
    </source>
</reference>
<comment type="caution">
    <text evidence="3">The sequence shown here is derived from an EMBL/GenBank/DDBJ whole genome shotgun (WGS) entry which is preliminary data.</text>
</comment>
<evidence type="ECO:0000256" key="1">
    <source>
        <dbReference type="ARBA" id="ARBA00022679"/>
    </source>
</evidence>